<comment type="caution">
    <text evidence="5">The sequence shown here is derived from an EMBL/GenBank/DDBJ whole genome shotgun (WGS) entry which is preliminary data.</text>
</comment>
<evidence type="ECO:0000256" key="3">
    <source>
        <dbReference type="ARBA" id="ARBA00022777"/>
    </source>
</evidence>
<dbReference type="PROSITE" id="PS00584">
    <property type="entry name" value="PFKB_KINASES_2"/>
    <property type="match status" value="1"/>
</dbReference>
<dbReference type="InterPro" id="IPR052700">
    <property type="entry name" value="Carb_kinase_PfkB-like"/>
</dbReference>
<dbReference type="Gene3D" id="3.40.1190.20">
    <property type="match status" value="1"/>
</dbReference>
<sequence length="333" mass="34504">MNVVVTGGRGTGVVTLGETMALLTPPPAPRLRDGAAMTLGIGGAESNVAIALARLGFGSTWISRVGDDDFGTLITRELRAEGVTVLAERDPAAFTGMMVKEARGGRTLRVRYYRKGSAVSRLSVSDVERYAGVIAAADVLHVTGITPALGPAPAQSVLAAVDIAREHGTFVSFDVNFRSALWAREQAQPVLADLARRADLTFAGPEEAALLLGADPFAVHTFEDGEKLARELAAAFGAGIVLKLGALGAITLQDEDAHHGPTTPIVVTDPVGAGDAFVGGYLAALLEQRPPLECLSLANRIGGAVCQAPGDWEGLPTRAELPALGVTGAEVER</sequence>
<dbReference type="PANTHER" id="PTHR43320">
    <property type="entry name" value="SUGAR KINASE"/>
    <property type="match status" value="1"/>
</dbReference>
<dbReference type="Proteomes" id="UP001197247">
    <property type="component" value="Unassembled WGS sequence"/>
</dbReference>
<keyword evidence="2" id="KW-0808">Transferase</keyword>
<dbReference type="Pfam" id="PF00294">
    <property type="entry name" value="PfkB"/>
    <property type="match status" value="1"/>
</dbReference>
<dbReference type="RefSeq" id="WP_214154571.1">
    <property type="nucleotide sequence ID" value="NZ_JAHBAY010000002.1"/>
</dbReference>
<dbReference type="PANTHER" id="PTHR43320:SF2">
    <property type="entry name" value="2-DEHYDRO-3-DEOXYGLUCONOKINASE_2-DEHYDRO-3-DEOXYGALACTONOKINASE"/>
    <property type="match status" value="1"/>
</dbReference>
<organism evidence="5 6">
    <name type="scientific">Kineosporia corallincola</name>
    <dbReference type="NCBI Taxonomy" id="2835133"/>
    <lineage>
        <taxon>Bacteria</taxon>
        <taxon>Bacillati</taxon>
        <taxon>Actinomycetota</taxon>
        <taxon>Actinomycetes</taxon>
        <taxon>Kineosporiales</taxon>
        <taxon>Kineosporiaceae</taxon>
        <taxon>Kineosporia</taxon>
    </lineage>
</organism>
<dbReference type="CDD" id="cd01166">
    <property type="entry name" value="KdgK"/>
    <property type="match status" value="1"/>
</dbReference>
<name>A0ABS5TCW8_9ACTN</name>
<dbReference type="InterPro" id="IPR002173">
    <property type="entry name" value="Carboh/pur_kinase_PfkB_CS"/>
</dbReference>
<comment type="similarity">
    <text evidence="1">Belongs to the carbohydrate kinase PfkB family.</text>
</comment>
<gene>
    <name evidence="5" type="ORF">KIH74_05005</name>
</gene>
<proteinExistence type="inferred from homology"/>
<accession>A0ABS5TCW8</accession>
<evidence type="ECO:0000256" key="2">
    <source>
        <dbReference type="ARBA" id="ARBA00022679"/>
    </source>
</evidence>
<dbReference type="SUPFAM" id="SSF53613">
    <property type="entry name" value="Ribokinase-like"/>
    <property type="match status" value="1"/>
</dbReference>
<protein>
    <submittedName>
        <fullName evidence="5">Sugar kinase</fullName>
    </submittedName>
</protein>
<dbReference type="InterPro" id="IPR029056">
    <property type="entry name" value="Ribokinase-like"/>
</dbReference>
<feature type="domain" description="Carbohydrate kinase PfkB" evidence="4">
    <location>
        <begin position="13"/>
        <end position="317"/>
    </location>
</feature>
<keyword evidence="3 5" id="KW-0418">Kinase</keyword>
<evidence type="ECO:0000256" key="1">
    <source>
        <dbReference type="ARBA" id="ARBA00010688"/>
    </source>
</evidence>
<dbReference type="InterPro" id="IPR011611">
    <property type="entry name" value="PfkB_dom"/>
</dbReference>
<evidence type="ECO:0000313" key="6">
    <source>
        <dbReference type="Proteomes" id="UP001197247"/>
    </source>
</evidence>
<reference evidence="5 6" key="1">
    <citation type="submission" date="2021-05" db="EMBL/GenBank/DDBJ databases">
        <title>Kineosporia and Streptomyces sp. nov. two new marine actinobacteria isolated from Coral.</title>
        <authorList>
            <person name="Buangrab K."/>
            <person name="Sutthacheep M."/>
            <person name="Yeemin T."/>
            <person name="Harunari E."/>
            <person name="Igarashi Y."/>
            <person name="Kanchanasin P."/>
            <person name="Tanasupawat S."/>
            <person name="Phongsopitanun W."/>
        </authorList>
    </citation>
    <scope>NUCLEOTIDE SEQUENCE [LARGE SCALE GENOMIC DNA]</scope>
    <source>
        <strain evidence="5 6">J2-2</strain>
    </source>
</reference>
<dbReference type="GO" id="GO:0016301">
    <property type="term" value="F:kinase activity"/>
    <property type="evidence" value="ECO:0007669"/>
    <property type="project" value="UniProtKB-KW"/>
</dbReference>
<evidence type="ECO:0000259" key="4">
    <source>
        <dbReference type="Pfam" id="PF00294"/>
    </source>
</evidence>
<dbReference type="EMBL" id="JAHBAY010000002">
    <property type="protein sequence ID" value="MBT0768269.1"/>
    <property type="molecule type" value="Genomic_DNA"/>
</dbReference>
<evidence type="ECO:0000313" key="5">
    <source>
        <dbReference type="EMBL" id="MBT0768269.1"/>
    </source>
</evidence>
<keyword evidence="6" id="KW-1185">Reference proteome</keyword>